<reference evidence="2" key="1">
    <citation type="submission" date="2012-08" db="EMBL/GenBank/DDBJ databases">
        <title>The Genome Sequence of Wuchereria bancrofti.</title>
        <authorList>
            <person name="Nutman T.B."/>
            <person name="Fink D.L."/>
            <person name="Russ C."/>
            <person name="Young S."/>
            <person name="Zeng Q."/>
            <person name="Koehrsen M."/>
            <person name="Alvarado L."/>
            <person name="Berlin A."/>
            <person name="Chapman S.B."/>
            <person name="Chen Z."/>
            <person name="Freedman E."/>
            <person name="Gellesch M."/>
            <person name="Goldberg J."/>
            <person name="Griggs A."/>
            <person name="Gujja S."/>
            <person name="Heilman E.R."/>
            <person name="Heiman D."/>
            <person name="Hepburn T."/>
            <person name="Howarth C."/>
            <person name="Jen D."/>
            <person name="Larson L."/>
            <person name="Lewis B."/>
            <person name="Mehta T."/>
            <person name="Park D."/>
            <person name="Pearson M."/>
            <person name="Roberts A."/>
            <person name="Saif S."/>
            <person name="Shea T."/>
            <person name="Shenoy N."/>
            <person name="Sisk P."/>
            <person name="Stolte C."/>
            <person name="Sykes S."/>
            <person name="Walk T."/>
            <person name="White J."/>
            <person name="Yandava C."/>
            <person name="Haas B."/>
            <person name="Henn M.R."/>
            <person name="Nusbaum C."/>
            <person name="Birren B."/>
        </authorList>
    </citation>
    <scope>NUCLEOTIDE SEQUENCE [LARGE SCALE GENOMIC DNA]</scope>
    <source>
        <strain evidence="2">NA</strain>
    </source>
</reference>
<organism evidence="1 2">
    <name type="scientific">Wuchereria bancrofti</name>
    <dbReference type="NCBI Taxonomy" id="6293"/>
    <lineage>
        <taxon>Eukaryota</taxon>
        <taxon>Metazoa</taxon>
        <taxon>Ecdysozoa</taxon>
        <taxon>Nematoda</taxon>
        <taxon>Chromadorea</taxon>
        <taxon>Rhabditida</taxon>
        <taxon>Spirurina</taxon>
        <taxon>Spiruromorpha</taxon>
        <taxon>Filarioidea</taxon>
        <taxon>Onchocercidae</taxon>
        <taxon>Wuchereria</taxon>
    </lineage>
</organism>
<gene>
    <name evidence="1" type="ORF">WUBG_18954</name>
</gene>
<dbReference type="AlphaFoldDB" id="J9E448"/>
<proteinExistence type="predicted"/>
<dbReference type="EMBL" id="ADBV01023382">
    <property type="protein sequence ID" value="EJW70139.1"/>
    <property type="molecule type" value="Genomic_DNA"/>
</dbReference>
<evidence type="ECO:0000313" key="1">
    <source>
        <dbReference type="EMBL" id="EJW70139.1"/>
    </source>
</evidence>
<sequence length="60" mass="7174">FFIKNIVRSGNGMKKSDLRQNFYSIYKAFVENRQNLINELRNIADQVYEIYQLAVIMKLD</sequence>
<comment type="caution">
    <text evidence="1">The sequence shown here is derived from an EMBL/GenBank/DDBJ whole genome shotgun (WGS) entry which is preliminary data.</text>
</comment>
<name>J9E448_WUCBA</name>
<evidence type="ECO:0000313" key="2">
    <source>
        <dbReference type="Proteomes" id="UP000004810"/>
    </source>
</evidence>
<feature type="non-terminal residue" evidence="1">
    <location>
        <position position="1"/>
    </location>
</feature>
<accession>J9E448</accession>
<dbReference type="Proteomes" id="UP000004810">
    <property type="component" value="Unassembled WGS sequence"/>
</dbReference>
<protein>
    <submittedName>
        <fullName evidence="1">Uncharacterized protein</fullName>
    </submittedName>
</protein>